<protein>
    <submittedName>
        <fullName evidence="1">Uncharacterized protein</fullName>
    </submittedName>
</protein>
<dbReference type="OrthoDB" id="3375485at2"/>
<organism evidence="1 2">
    <name type="scientific">Ornithinimicrobium avium</name>
    <dbReference type="NCBI Taxonomy" id="2283195"/>
    <lineage>
        <taxon>Bacteria</taxon>
        <taxon>Bacillati</taxon>
        <taxon>Actinomycetota</taxon>
        <taxon>Actinomycetes</taxon>
        <taxon>Micrococcales</taxon>
        <taxon>Ornithinimicrobiaceae</taxon>
        <taxon>Ornithinimicrobium</taxon>
    </lineage>
</organism>
<accession>A0A345NLQ0</accession>
<evidence type="ECO:0000313" key="2">
    <source>
        <dbReference type="Proteomes" id="UP000253790"/>
    </source>
</evidence>
<proteinExistence type="predicted"/>
<gene>
    <name evidence="1" type="ORF">DV701_07330</name>
</gene>
<reference evidence="1 2" key="1">
    <citation type="submission" date="2018-07" db="EMBL/GenBank/DDBJ databases">
        <title>Complete genome sequencing of Ornithinimicrobium sp. AMA3305.</title>
        <authorList>
            <person name="Bae J.-W."/>
        </authorList>
    </citation>
    <scope>NUCLEOTIDE SEQUENCE [LARGE SCALE GENOMIC DNA]</scope>
    <source>
        <strain evidence="1 2">AMA3305</strain>
    </source>
</reference>
<keyword evidence="2" id="KW-1185">Reference proteome</keyword>
<evidence type="ECO:0000313" key="1">
    <source>
        <dbReference type="EMBL" id="AXH95958.1"/>
    </source>
</evidence>
<dbReference type="Proteomes" id="UP000253790">
    <property type="component" value="Chromosome"/>
</dbReference>
<dbReference type="EMBL" id="CP031229">
    <property type="protein sequence ID" value="AXH95958.1"/>
    <property type="molecule type" value="Genomic_DNA"/>
</dbReference>
<dbReference type="KEGG" id="orn:DV701_07330"/>
<dbReference type="AlphaFoldDB" id="A0A345NLQ0"/>
<name>A0A345NLQ0_9MICO</name>
<sequence>MRLYVDETITATWEPEGLARVTDVLQEQTPLRTQDGDVPFLRISGDGSTTGLPAPEEGVVYLVSRLMAMAIERDDVVFPFDEHRDEQGRVDGCRALARWVLPDHHGDVDA</sequence>